<evidence type="ECO:0000313" key="1">
    <source>
        <dbReference type="EMBL" id="PSL52308.1"/>
    </source>
</evidence>
<organism evidence="1 2">
    <name type="scientific">Saccharothrix carnea</name>
    <dbReference type="NCBI Taxonomy" id="1280637"/>
    <lineage>
        <taxon>Bacteria</taxon>
        <taxon>Bacillati</taxon>
        <taxon>Actinomycetota</taxon>
        <taxon>Actinomycetes</taxon>
        <taxon>Pseudonocardiales</taxon>
        <taxon>Pseudonocardiaceae</taxon>
        <taxon>Saccharothrix</taxon>
    </lineage>
</organism>
<comment type="caution">
    <text evidence="1">The sequence shown here is derived from an EMBL/GenBank/DDBJ whole genome shotgun (WGS) entry which is preliminary data.</text>
</comment>
<protein>
    <submittedName>
        <fullName evidence="1">Uncharacterized protein</fullName>
    </submittedName>
</protein>
<sequence length="457" mass="49636">MTETHQHPGVPVSIDRIGTIHVGAAHGSAPWAASLVVAGGLLSVDPFAPDQPPHAEIEAAVDEDDLGWVAPVYGWDVAEAVLTARSAAPWTEDPRPRLVATAKWTPGDLHVPTARLAITRWLAAWAPAPYDEVLLDAEIGHLSLICADLSAEGEEAARRTFDGILEPLTGLVKRMLRDDVPVVDTIAAPAVREIFRSASAVLDPAEPEAAPLRQALSRIDERLVGEDGRAQLTRVGIQAPDPHQADTYAVDEWRKATVDLLQVPAQSVREVEHNVLWRVVGSTVEAEVLTGSRAARTGELWARVYEFGTPFPVAIGPLELSASGVWAGRLPLRGNDPREHLTIDVFHPRFRRRPRLGPAAGLARLEREAVRTLTELRLDLLRDRRRHVQLAAGRLQDLVDELVTQGHDDPPAPRLTALAEGIRSRGAPRPGLPDVEHPAWAPTLAEQVHLMPTLLGG</sequence>
<dbReference type="AlphaFoldDB" id="A0A2P8I1H5"/>
<gene>
    <name evidence="1" type="ORF">B0I31_114135</name>
</gene>
<dbReference type="EMBL" id="PYAX01000014">
    <property type="protein sequence ID" value="PSL52308.1"/>
    <property type="molecule type" value="Genomic_DNA"/>
</dbReference>
<evidence type="ECO:0000313" key="2">
    <source>
        <dbReference type="Proteomes" id="UP000241118"/>
    </source>
</evidence>
<keyword evidence="2" id="KW-1185">Reference proteome</keyword>
<accession>A0A2P8I1H5</accession>
<proteinExistence type="predicted"/>
<name>A0A2P8I1H5_SACCR</name>
<dbReference type="RefSeq" id="WP_106619197.1">
    <property type="nucleotide sequence ID" value="NZ_PYAX01000014.1"/>
</dbReference>
<reference evidence="1 2" key="1">
    <citation type="submission" date="2018-03" db="EMBL/GenBank/DDBJ databases">
        <title>Genomic Encyclopedia of Type Strains, Phase III (KMG-III): the genomes of soil and plant-associated and newly described type strains.</title>
        <authorList>
            <person name="Whitman W."/>
        </authorList>
    </citation>
    <scope>NUCLEOTIDE SEQUENCE [LARGE SCALE GENOMIC DNA]</scope>
    <source>
        <strain evidence="1 2">CGMCC 4.7097</strain>
    </source>
</reference>
<dbReference type="Proteomes" id="UP000241118">
    <property type="component" value="Unassembled WGS sequence"/>
</dbReference>
<dbReference type="OrthoDB" id="5124265at2"/>